<comment type="caution">
    <text evidence="1">The sequence shown here is derived from an EMBL/GenBank/DDBJ whole genome shotgun (WGS) entry which is preliminary data.</text>
</comment>
<accession>A0A016SBF6</accession>
<evidence type="ECO:0000313" key="1">
    <source>
        <dbReference type="EMBL" id="EYB87731.1"/>
    </source>
</evidence>
<dbReference type="OrthoDB" id="10617638at2759"/>
<gene>
    <name evidence="1" type="primary">Acey_s0258.g448</name>
    <name evidence="1" type="ORF">Y032_0258g448</name>
</gene>
<evidence type="ECO:0000313" key="2">
    <source>
        <dbReference type="Proteomes" id="UP000024635"/>
    </source>
</evidence>
<proteinExistence type="predicted"/>
<organism evidence="1 2">
    <name type="scientific">Ancylostoma ceylanicum</name>
    <dbReference type="NCBI Taxonomy" id="53326"/>
    <lineage>
        <taxon>Eukaryota</taxon>
        <taxon>Metazoa</taxon>
        <taxon>Ecdysozoa</taxon>
        <taxon>Nematoda</taxon>
        <taxon>Chromadorea</taxon>
        <taxon>Rhabditida</taxon>
        <taxon>Rhabditina</taxon>
        <taxon>Rhabditomorpha</taxon>
        <taxon>Strongyloidea</taxon>
        <taxon>Ancylostomatidae</taxon>
        <taxon>Ancylostomatinae</taxon>
        <taxon>Ancylostoma</taxon>
    </lineage>
</organism>
<name>A0A016SBF6_9BILA</name>
<sequence>MFSKGKRHGDSRSRKEIRDSIETFVSPTYSLCHRHKRYATHPDSSEVKIQLSGNFVRTLTGGERGGEDGPTAITGAAASVKKGTAWRAMLPAEMGMRIT</sequence>
<reference evidence="2" key="1">
    <citation type="journal article" date="2015" name="Nat. Genet.">
        <title>The genome and transcriptome of the zoonotic hookworm Ancylostoma ceylanicum identify infection-specific gene families.</title>
        <authorList>
            <person name="Schwarz E.M."/>
            <person name="Hu Y."/>
            <person name="Antoshechkin I."/>
            <person name="Miller M.M."/>
            <person name="Sternberg P.W."/>
            <person name="Aroian R.V."/>
        </authorList>
    </citation>
    <scope>NUCLEOTIDE SEQUENCE</scope>
    <source>
        <strain evidence="2">HY135</strain>
    </source>
</reference>
<keyword evidence="2" id="KW-1185">Reference proteome</keyword>
<dbReference type="AlphaFoldDB" id="A0A016SBF6"/>
<dbReference type="EMBL" id="JARK01001594">
    <property type="protein sequence ID" value="EYB87731.1"/>
    <property type="molecule type" value="Genomic_DNA"/>
</dbReference>
<dbReference type="Proteomes" id="UP000024635">
    <property type="component" value="Unassembled WGS sequence"/>
</dbReference>
<protein>
    <submittedName>
        <fullName evidence="1">Uncharacterized protein</fullName>
    </submittedName>
</protein>